<proteinExistence type="predicted"/>
<organism evidence="2 3">
    <name type="scientific">Candidatus Rhodobacter oscarellae</name>
    <dbReference type="NCBI Taxonomy" id="1675527"/>
    <lineage>
        <taxon>Bacteria</taxon>
        <taxon>Pseudomonadati</taxon>
        <taxon>Pseudomonadota</taxon>
        <taxon>Alphaproteobacteria</taxon>
        <taxon>Rhodobacterales</taxon>
        <taxon>Rhodobacter group</taxon>
        <taxon>Rhodobacter</taxon>
    </lineage>
</organism>
<dbReference type="EMBL" id="LFTY01000002">
    <property type="protein sequence ID" value="KMW56075.1"/>
    <property type="molecule type" value="Genomic_DNA"/>
</dbReference>
<name>A0A0J9DZZ3_9RHOB</name>
<dbReference type="AlphaFoldDB" id="A0A0J9DZZ3"/>
<gene>
    <name evidence="2" type="ORF">AIOL_001027</name>
</gene>
<feature type="signal peptide" evidence="1">
    <location>
        <begin position="1"/>
        <end position="17"/>
    </location>
</feature>
<accession>A0A0J9DZZ3</accession>
<reference evidence="2 3" key="1">
    <citation type="submission" date="2015-06" db="EMBL/GenBank/DDBJ databases">
        <title>Draft genome sequence of an Alphaproteobacteria species associated to the Mediterranean sponge Oscarella lobularis.</title>
        <authorList>
            <person name="Jourda C."/>
            <person name="Santini S."/>
            <person name="Claverie J.-M."/>
        </authorList>
    </citation>
    <scope>NUCLEOTIDE SEQUENCE [LARGE SCALE GENOMIC DNA]</scope>
    <source>
        <strain evidence="2">IGS</strain>
    </source>
</reference>
<dbReference type="STRING" id="1675527.AIOL_001027"/>
<feature type="chain" id="PRO_5005317849" evidence="1">
    <location>
        <begin position="18"/>
        <end position="117"/>
    </location>
</feature>
<protein>
    <submittedName>
        <fullName evidence="2">Uncharacterized protein</fullName>
    </submittedName>
</protein>
<evidence type="ECO:0000313" key="2">
    <source>
        <dbReference type="EMBL" id="KMW56075.1"/>
    </source>
</evidence>
<dbReference type="Proteomes" id="UP000037178">
    <property type="component" value="Unassembled WGS sequence"/>
</dbReference>
<comment type="caution">
    <text evidence="2">The sequence shown here is derived from an EMBL/GenBank/DDBJ whole genome shotgun (WGS) entry which is preliminary data.</text>
</comment>
<dbReference type="PATRIC" id="fig|1675527.3.peg.1095"/>
<keyword evidence="1" id="KW-0732">Signal</keyword>
<evidence type="ECO:0000256" key="1">
    <source>
        <dbReference type="SAM" id="SignalP"/>
    </source>
</evidence>
<evidence type="ECO:0000313" key="3">
    <source>
        <dbReference type="Proteomes" id="UP000037178"/>
    </source>
</evidence>
<keyword evidence="3" id="KW-1185">Reference proteome</keyword>
<sequence>MIRILIPALLMAAPAFADAPVIEDVSARQSGNAWSFSVTLSHPDTGWNDYADGWRVELPDGTELGTRVLHHPHVHEQPFTRALSGVEIEDGVVEVNIRARDNVGGWAQEVFRFKLPR</sequence>